<dbReference type="PANTHER" id="PTHR47396:SF1">
    <property type="entry name" value="ATP-DEPENDENT HELICASE IRC3-RELATED"/>
    <property type="match status" value="1"/>
</dbReference>
<dbReference type="AlphaFoldDB" id="A0A366DWC6"/>
<dbReference type="PANTHER" id="PTHR47396">
    <property type="entry name" value="TYPE I RESTRICTION ENZYME ECOKI R PROTEIN"/>
    <property type="match status" value="1"/>
</dbReference>
<dbReference type="SUPFAM" id="SSF52540">
    <property type="entry name" value="P-loop containing nucleoside triphosphate hydrolases"/>
    <property type="match status" value="2"/>
</dbReference>
<dbReference type="OrthoDB" id="9804145at2"/>
<sequence>MINKPVLLEKYVKGYLNSKIDLTDYGLDLERFDNERNLYDYQKDALQNITRLLINYFSDDGKSELLNYYNIELEDELKQDFSFTNENSHFDLLKGYYSEENGEISYKNFLNRASFWMATGSGKTLIIVKLIELLYELMSQKVIPEKKVLVVTPNDDIFKQINDHVHKFNETNFRYANIQFRNIRQYEKREFAGINPLQPDSLTVYHTRSTVLSNENKENMIDFSSYIESDGWYIILDEAHKGKDDESLRKQYLNILSRNGFMFNFSATFVDNLDVVSTISNFNLSEFIKAGYGKNIKVLDDEFRNFKAKNKQELNDNLSDSEKREIILKSLIVYTSIKKQCRKIKEIDTSLYHNPLMLTISNEINTNNADMKIYFKYLSEIAASPISEDVLKMVKNSIINNLEDNLQYTVGEENLDSEFKSSISNVTYQDILSNVYNSDTPGRIEVYQIGSNNNELSFRLKSSINSVPFAIIKASDVYKWRNNILEDYLFNEDIVVDKSRFKDIHKKNNEINILMGSRQFIEGWDSNRPNVINFINMGTNDENTKLILQAIGRGVRVEPIPNVRTRFKLTDESITEFNKDERSSIINYGELLETLFVFATNKQVVSNIIKELNIQDDNWNVIKGIQRTNIKEKLQVPVYRELNYNNKDFRISKVDFNKVNQLVNNTPDKLLIVRDDFRYETIKGIKNGEKIEVVDEKPTSKKPKEVLRNIEKHRNMKTKELVGFRIEAPQIDIKHYKHFQTTYSDEDLFKLEEYIRNSISQYMKRDFTSEQQEFVNDLITIYQDGREPGTALMNMAKDMGIYEDDLLNLMNENELEEKYGLELKNIQSHYYKPMIISNSNKFKYSIKENSEIDFVKNLEEYLKADNSKTHEFDWWYFSKLNESTDEIYIPYYDTEKQLFRNFYPDFIFWLKIDNQYFLKFVDPKGLRLSPQNAIDKVRGFEEVFNDDNIQDDSEVNVELLYYYPSDSGNPKLEEYRFYDISKIFDY</sequence>
<feature type="domain" description="Helicase ATP-binding" evidence="1">
    <location>
        <begin position="104"/>
        <end position="287"/>
    </location>
</feature>
<proteinExistence type="predicted"/>
<dbReference type="GO" id="GO:0016787">
    <property type="term" value="F:hydrolase activity"/>
    <property type="evidence" value="ECO:0007669"/>
    <property type="project" value="InterPro"/>
</dbReference>
<evidence type="ECO:0000259" key="1">
    <source>
        <dbReference type="PROSITE" id="PS51192"/>
    </source>
</evidence>
<dbReference type="Gene3D" id="3.40.50.300">
    <property type="entry name" value="P-loop containing nucleotide triphosphate hydrolases"/>
    <property type="match status" value="1"/>
</dbReference>
<dbReference type="RefSeq" id="WP_113869926.1">
    <property type="nucleotide sequence ID" value="NZ_BAABQN010000010.1"/>
</dbReference>
<protein>
    <recommendedName>
        <fullName evidence="1">Helicase ATP-binding domain-containing protein</fullName>
    </recommendedName>
</protein>
<dbReference type="PROSITE" id="PS51192">
    <property type="entry name" value="HELICASE_ATP_BIND_1"/>
    <property type="match status" value="1"/>
</dbReference>
<dbReference type="GO" id="GO:0005524">
    <property type="term" value="F:ATP binding"/>
    <property type="evidence" value="ECO:0007669"/>
    <property type="project" value="InterPro"/>
</dbReference>
<dbReference type="EMBL" id="QNRI01000011">
    <property type="protein sequence ID" value="RBO93574.1"/>
    <property type="molecule type" value="Genomic_DNA"/>
</dbReference>
<dbReference type="SMART" id="SM00487">
    <property type="entry name" value="DEXDc"/>
    <property type="match status" value="1"/>
</dbReference>
<keyword evidence="3" id="KW-1185">Reference proteome</keyword>
<dbReference type="GO" id="GO:0005829">
    <property type="term" value="C:cytosol"/>
    <property type="evidence" value="ECO:0007669"/>
    <property type="project" value="TreeGrafter"/>
</dbReference>
<comment type="caution">
    <text evidence="2">The sequence shown here is derived from an EMBL/GenBank/DDBJ whole genome shotgun (WGS) entry which is preliminary data.</text>
</comment>
<gene>
    <name evidence="2" type="ORF">DES48_11185</name>
</gene>
<dbReference type="GO" id="GO:0003677">
    <property type="term" value="F:DNA binding"/>
    <property type="evidence" value="ECO:0007669"/>
    <property type="project" value="InterPro"/>
</dbReference>
<dbReference type="Pfam" id="PF04851">
    <property type="entry name" value="ResIII"/>
    <property type="match status" value="1"/>
</dbReference>
<dbReference type="InterPro" id="IPR006935">
    <property type="entry name" value="Helicase/UvrB_N"/>
</dbReference>
<evidence type="ECO:0000313" key="3">
    <source>
        <dbReference type="Proteomes" id="UP000252254"/>
    </source>
</evidence>
<dbReference type="InterPro" id="IPR014001">
    <property type="entry name" value="Helicase_ATP-bd"/>
</dbReference>
<reference evidence="2 3" key="1">
    <citation type="submission" date="2018-06" db="EMBL/GenBank/DDBJ databases">
        <title>Genomic Encyclopedia of Type Strains, Phase IV (KMG-IV): sequencing the most valuable type-strain genomes for metagenomic binning, comparative biology and taxonomic classification.</title>
        <authorList>
            <person name="Goeker M."/>
        </authorList>
    </citation>
    <scope>NUCLEOTIDE SEQUENCE [LARGE SCALE GENOMIC DNA]</scope>
    <source>
        <strain evidence="2 3">DSM 15140</strain>
    </source>
</reference>
<dbReference type="InterPro" id="IPR027417">
    <property type="entry name" value="P-loop_NTPase"/>
</dbReference>
<name>A0A366DWC6_9BACI</name>
<accession>A0A366DWC6</accession>
<evidence type="ECO:0000313" key="2">
    <source>
        <dbReference type="EMBL" id="RBO93574.1"/>
    </source>
</evidence>
<dbReference type="InterPro" id="IPR050742">
    <property type="entry name" value="Helicase_Restrict-Modif_Enz"/>
</dbReference>
<organism evidence="2 3">
    <name type="scientific">Paraliobacillus ryukyuensis</name>
    <dbReference type="NCBI Taxonomy" id="200904"/>
    <lineage>
        <taxon>Bacteria</taxon>
        <taxon>Bacillati</taxon>
        <taxon>Bacillota</taxon>
        <taxon>Bacilli</taxon>
        <taxon>Bacillales</taxon>
        <taxon>Bacillaceae</taxon>
        <taxon>Paraliobacillus</taxon>
    </lineage>
</organism>
<dbReference type="Proteomes" id="UP000252254">
    <property type="component" value="Unassembled WGS sequence"/>
</dbReference>